<comment type="caution">
    <text evidence="1">The sequence shown here is derived from an EMBL/GenBank/DDBJ whole genome shotgun (WGS) entry which is preliminary data.</text>
</comment>
<reference evidence="1" key="1">
    <citation type="journal article" date="2022" name="bioRxiv">
        <title>Discovery and biosynthetic assessment of Streptomyces ortus sp nov. isolated from a deep-sea sponge.</title>
        <authorList>
            <person name="Williams S.E."/>
        </authorList>
    </citation>
    <scope>NUCLEOTIDE SEQUENCE</scope>
    <source>
        <strain evidence="1">A15ISP2-DRY2</strain>
    </source>
</reference>
<accession>A0ABT3UWL2</accession>
<gene>
    <name evidence="1" type="ORF">K3769_04075</name>
</gene>
<dbReference type="EMBL" id="JAIFZO010000002">
    <property type="protein sequence ID" value="MCX4231967.1"/>
    <property type="molecule type" value="Genomic_DNA"/>
</dbReference>
<protein>
    <submittedName>
        <fullName evidence="1">Uncharacterized protein</fullName>
    </submittedName>
</protein>
<dbReference type="RefSeq" id="WP_267025070.1">
    <property type="nucleotide sequence ID" value="NZ_JAIFZO010000002.1"/>
</dbReference>
<evidence type="ECO:0000313" key="2">
    <source>
        <dbReference type="Proteomes" id="UP001165590"/>
    </source>
</evidence>
<proteinExistence type="predicted"/>
<organism evidence="1 2">
    <name type="scientific">Streptomyces ortus</name>
    <dbReference type="NCBI Taxonomy" id="2867268"/>
    <lineage>
        <taxon>Bacteria</taxon>
        <taxon>Bacillati</taxon>
        <taxon>Actinomycetota</taxon>
        <taxon>Actinomycetes</taxon>
        <taxon>Kitasatosporales</taxon>
        <taxon>Streptomycetaceae</taxon>
        <taxon>Streptomyces</taxon>
    </lineage>
</organism>
<evidence type="ECO:0000313" key="1">
    <source>
        <dbReference type="EMBL" id="MCX4231967.1"/>
    </source>
</evidence>
<dbReference type="Proteomes" id="UP001165590">
    <property type="component" value="Unassembled WGS sequence"/>
</dbReference>
<name>A0ABT3UWL2_9ACTN</name>
<sequence>MPPTPPAPGPARSAAELNEAIRALWIGGRGHPSVGLTAEQRDEYHRLLAALRDVERRDVVEAA</sequence>
<keyword evidence="2" id="KW-1185">Reference proteome</keyword>